<dbReference type="InterPro" id="IPR012337">
    <property type="entry name" value="RNaseH-like_sf"/>
</dbReference>
<accession>A0AAV5MHM1</accession>
<dbReference type="PANTHER" id="PTHR37984">
    <property type="entry name" value="PROTEIN CBG26694"/>
    <property type="match status" value="1"/>
</dbReference>
<dbReference type="GO" id="GO:0015074">
    <property type="term" value="P:DNA integration"/>
    <property type="evidence" value="ECO:0007669"/>
    <property type="project" value="InterPro"/>
</dbReference>
<dbReference type="InterPro" id="IPR043502">
    <property type="entry name" value="DNA/RNA_pol_sf"/>
</dbReference>
<proteinExistence type="predicted"/>
<comment type="caution">
    <text evidence="3">The sequence shown here is derived from an EMBL/GenBank/DDBJ whole genome shotgun (WGS) entry which is preliminary data.</text>
</comment>
<dbReference type="InterPro" id="IPR041577">
    <property type="entry name" value="RT_RNaseH_2"/>
</dbReference>
<dbReference type="Gene3D" id="1.10.340.70">
    <property type="match status" value="1"/>
</dbReference>
<dbReference type="Gene3D" id="3.30.420.10">
    <property type="entry name" value="Ribonuclease H-like superfamily/Ribonuclease H"/>
    <property type="match status" value="1"/>
</dbReference>
<dbReference type="Gene3D" id="3.30.70.270">
    <property type="match status" value="2"/>
</dbReference>
<dbReference type="Proteomes" id="UP001054252">
    <property type="component" value="Unassembled WGS sequence"/>
</dbReference>
<dbReference type="SUPFAM" id="SSF56672">
    <property type="entry name" value="DNA/RNA polymerases"/>
    <property type="match status" value="1"/>
</dbReference>
<dbReference type="FunFam" id="3.30.70.270:FF:000020">
    <property type="entry name" value="Transposon Tf2-6 polyprotein-like Protein"/>
    <property type="match status" value="1"/>
</dbReference>
<dbReference type="InterPro" id="IPR041588">
    <property type="entry name" value="Integrase_H2C2"/>
</dbReference>
<dbReference type="Pfam" id="PF17919">
    <property type="entry name" value="RT_RNaseH_2"/>
    <property type="match status" value="1"/>
</dbReference>
<dbReference type="SUPFAM" id="SSF53098">
    <property type="entry name" value="Ribonuclease H-like"/>
    <property type="match status" value="1"/>
</dbReference>
<dbReference type="InterPro" id="IPR050951">
    <property type="entry name" value="Retrovirus_Pol_polyprotein"/>
</dbReference>
<dbReference type="CDD" id="cd09274">
    <property type="entry name" value="RNase_HI_RT_Ty3"/>
    <property type="match status" value="1"/>
</dbReference>
<dbReference type="FunFam" id="3.10.20.370:FF:000001">
    <property type="entry name" value="Retrovirus-related Pol polyprotein from transposon 17.6-like protein"/>
    <property type="match status" value="1"/>
</dbReference>
<reference evidence="3 4" key="1">
    <citation type="journal article" date="2021" name="Commun. Biol.">
        <title>The genome of Shorea leprosula (Dipterocarpaceae) highlights the ecological relevance of drought in aseasonal tropical rainforests.</title>
        <authorList>
            <person name="Ng K.K.S."/>
            <person name="Kobayashi M.J."/>
            <person name="Fawcett J.A."/>
            <person name="Hatakeyama M."/>
            <person name="Paape T."/>
            <person name="Ng C.H."/>
            <person name="Ang C.C."/>
            <person name="Tnah L.H."/>
            <person name="Lee C.T."/>
            <person name="Nishiyama T."/>
            <person name="Sese J."/>
            <person name="O'Brien M.J."/>
            <person name="Copetti D."/>
            <person name="Mohd Noor M.I."/>
            <person name="Ong R.C."/>
            <person name="Putra M."/>
            <person name="Sireger I.Z."/>
            <person name="Indrioko S."/>
            <person name="Kosugi Y."/>
            <person name="Izuno A."/>
            <person name="Isagi Y."/>
            <person name="Lee S.L."/>
            <person name="Shimizu K.K."/>
        </authorList>
    </citation>
    <scope>NUCLEOTIDE SEQUENCE [LARGE SCALE GENOMIC DNA]</scope>
    <source>
        <strain evidence="3">214</strain>
    </source>
</reference>
<dbReference type="PROSITE" id="PS50994">
    <property type="entry name" value="INTEGRASE"/>
    <property type="match status" value="1"/>
</dbReference>
<keyword evidence="1" id="KW-0511">Multifunctional enzyme</keyword>
<dbReference type="InterPro" id="IPR036397">
    <property type="entry name" value="RNaseH_sf"/>
</dbReference>
<protein>
    <recommendedName>
        <fullName evidence="2">Integrase catalytic domain-containing protein</fullName>
    </recommendedName>
</protein>
<feature type="domain" description="Integrase catalytic" evidence="2">
    <location>
        <begin position="275"/>
        <end position="368"/>
    </location>
</feature>
<dbReference type="GO" id="GO:0003676">
    <property type="term" value="F:nucleic acid binding"/>
    <property type="evidence" value="ECO:0007669"/>
    <property type="project" value="InterPro"/>
</dbReference>
<dbReference type="InterPro" id="IPR043128">
    <property type="entry name" value="Rev_trsase/Diguanyl_cyclase"/>
</dbReference>
<evidence type="ECO:0000313" key="4">
    <source>
        <dbReference type="Proteomes" id="UP001054252"/>
    </source>
</evidence>
<dbReference type="AlphaFoldDB" id="A0AAV5MHM1"/>
<name>A0AAV5MHM1_9ROSI</name>
<dbReference type="Pfam" id="PF17921">
    <property type="entry name" value="Integrase_H2C2"/>
    <property type="match status" value="1"/>
</dbReference>
<keyword evidence="4" id="KW-1185">Reference proteome</keyword>
<gene>
    <name evidence="3" type="ORF">SLEP1_g54815</name>
</gene>
<sequence>MPFGLCNTPIFGSSFDACLHNLSRVLRRCEETNLVLNLEKCHFMVREGIVRGHKVSSKGIEVDRAKVEIIEKLAPPKSIKEVRGFLGHAGFYRRFIKDFSKIAKPLTNFLVKETPFFFDDDYMNAFQLLKEKLVNAPIVVAPCWDLPFEIMCDASNDALGAVLGQRKDRKFHTIYYASKTMNDAQKNYTITEKELLAVVFAFEKFRPYLILSKEPFLYKICSDGMIWRCVPQEEVDAILSFCHDKEADGHFGASKTASKVLQYGFYWPSLFKDAYAYVSACDQCQRTDFMGPFPLSFGKEYILVAVDCVSKWVEAVACPTNDARVVVKFLESNIFTRFGTPRTVISDGGRSTENPHETQLIHYGDLGV</sequence>
<organism evidence="3 4">
    <name type="scientific">Rubroshorea leprosula</name>
    <dbReference type="NCBI Taxonomy" id="152421"/>
    <lineage>
        <taxon>Eukaryota</taxon>
        <taxon>Viridiplantae</taxon>
        <taxon>Streptophyta</taxon>
        <taxon>Embryophyta</taxon>
        <taxon>Tracheophyta</taxon>
        <taxon>Spermatophyta</taxon>
        <taxon>Magnoliopsida</taxon>
        <taxon>eudicotyledons</taxon>
        <taxon>Gunneridae</taxon>
        <taxon>Pentapetalae</taxon>
        <taxon>rosids</taxon>
        <taxon>malvids</taxon>
        <taxon>Malvales</taxon>
        <taxon>Dipterocarpaceae</taxon>
        <taxon>Rubroshorea</taxon>
    </lineage>
</organism>
<evidence type="ECO:0000259" key="2">
    <source>
        <dbReference type="PROSITE" id="PS50994"/>
    </source>
</evidence>
<evidence type="ECO:0000313" key="3">
    <source>
        <dbReference type="EMBL" id="GKV47967.1"/>
    </source>
</evidence>
<dbReference type="EMBL" id="BPVZ01000242">
    <property type="protein sequence ID" value="GKV47967.1"/>
    <property type="molecule type" value="Genomic_DNA"/>
</dbReference>
<evidence type="ECO:0000256" key="1">
    <source>
        <dbReference type="ARBA" id="ARBA00023268"/>
    </source>
</evidence>
<dbReference type="GO" id="GO:0003824">
    <property type="term" value="F:catalytic activity"/>
    <property type="evidence" value="ECO:0007669"/>
    <property type="project" value="UniProtKB-KW"/>
</dbReference>
<dbReference type="InterPro" id="IPR001584">
    <property type="entry name" value="Integrase_cat-core"/>
</dbReference>
<dbReference type="PANTHER" id="PTHR37984:SF5">
    <property type="entry name" value="PROTEIN NYNRIN-LIKE"/>
    <property type="match status" value="1"/>
</dbReference>